<evidence type="ECO:0000313" key="10">
    <source>
        <dbReference type="Proteomes" id="UP000613030"/>
    </source>
</evidence>
<protein>
    <submittedName>
        <fullName evidence="9">SPASM domain-containing protein</fullName>
    </submittedName>
</protein>
<evidence type="ECO:0000313" key="9">
    <source>
        <dbReference type="EMBL" id="MBL0743343.1"/>
    </source>
</evidence>
<dbReference type="Proteomes" id="UP000613030">
    <property type="component" value="Unassembled WGS sequence"/>
</dbReference>
<dbReference type="InterPro" id="IPR013785">
    <property type="entry name" value="Aldolase_TIM"/>
</dbReference>
<dbReference type="InterPro" id="IPR050377">
    <property type="entry name" value="Radical_SAM_PqqE_MftC-like"/>
</dbReference>
<comment type="caution">
    <text evidence="9">The sequence shown here is derived from an EMBL/GenBank/DDBJ whole genome shotgun (WGS) entry which is preliminary data.</text>
</comment>
<dbReference type="InterPro" id="IPR058240">
    <property type="entry name" value="rSAM_sf"/>
</dbReference>
<evidence type="ECO:0000256" key="2">
    <source>
        <dbReference type="ARBA" id="ARBA00022485"/>
    </source>
</evidence>
<keyword evidence="2" id="KW-0004">4Fe-4S</keyword>
<dbReference type="InterPro" id="IPR023885">
    <property type="entry name" value="4Fe4S-binding_SPASM_dom"/>
</dbReference>
<dbReference type="InterPro" id="IPR034391">
    <property type="entry name" value="AdoMet-like_SPASM_containing"/>
</dbReference>
<feature type="domain" description="4Fe4S-binding SPASM" evidence="8">
    <location>
        <begin position="267"/>
        <end position="333"/>
    </location>
</feature>
<dbReference type="SUPFAM" id="SSF102114">
    <property type="entry name" value="Radical SAM enzymes"/>
    <property type="match status" value="1"/>
</dbReference>
<gene>
    <name evidence="9" type="ORF">JI741_19075</name>
</gene>
<keyword evidence="4" id="KW-0479">Metal-binding</keyword>
<sequence length="340" mass="38880">MKVRLQDHVNMLSKSSLKRVHNAARVFSSYHTSTFTGKPALRGMPISLSFEPTTSCNLRCPECPSGLRSFTRPTGMLQEQLFRKVIDQVAPTLSYLTFYFQGEPFLHPQFLDMVKYASQKGIYTATSTNAHYLKDDVAKATVQSSLDRLIISIDGTSQDTYQNYRIGGSLNKVLEGTQNILRWKKELKSKTPHVIFQFLVVKPNEHQIPEVYALADQLGVDDVVLKTAQIYDYKNGSPLMPTQDRYSRYRQTSDGTYALKNKLMNECWKMWHSCVVTWDGKVVPCCFDKDAHFVLGDLNENTFEEIWNSDKYNAFRASLLRSRSEIEICKNCTEGTKIFA</sequence>
<dbReference type="SFLD" id="SFLDS00029">
    <property type="entry name" value="Radical_SAM"/>
    <property type="match status" value="1"/>
</dbReference>
<dbReference type="Pfam" id="PF13186">
    <property type="entry name" value="SPASM"/>
    <property type="match status" value="1"/>
</dbReference>
<dbReference type="SFLD" id="SFLDG01387">
    <property type="entry name" value="BtrN-like_SPASM_domain_contain"/>
    <property type="match status" value="1"/>
</dbReference>
<dbReference type="CDD" id="cd01335">
    <property type="entry name" value="Radical_SAM"/>
    <property type="match status" value="1"/>
</dbReference>
<name>A0ABS1KV46_9BACT</name>
<dbReference type="PANTHER" id="PTHR11228">
    <property type="entry name" value="RADICAL SAM DOMAIN PROTEIN"/>
    <property type="match status" value="1"/>
</dbReference>
<keyword evidence="5" id="KW-0408">Iron</keyword>
<accession>A0ABS1KV46</accession>
<reference evidence="9 10" key="1">
    <citation type="submission" date="2021-01" db="EMBL/GenBank/DDBJ databases">
        <title>Chryseolinea sp. Jin1 Genome sequencing and assembly.</title>
        <authorList>
            <person name="Kim I."/>
        </authorList>
    </citation>
    <scope>NUCLEOTIDE SEQUENCE [LARGE SCALE GENOMIC DNA]</scope>
    <source>
        <strain evidence="9 10">Jin1</strain>
    </source>
</reference>
<feature type="domain" description="Radical SAM core" evidence="7">
    <location>
        <begin position="51"/>
        <end position="181"/>
    </location>
</feature>
<evidence type="ECO:0000259" key="8">
    <source>
        <dbReference type="Pfam" id="PF13186"/>
    </source>
</evidence>
<evidence type="ECO:0000256" key="1">
    <source>
        <dbReference type="ARBA" id="ARBA00001966"/>
    </source>
</evidence>
<dbReference type="RefSeq" id="WP_202012601.1">
    <property type="nucleotide sequence ID" value="NZ_JAERRB010000006.1"/>
</dbReference>
<evidence type="ECO:0000256" key="3">
    <source>
        <dbReference type="ARBA" id="ARBA00022691"/>
    </source>
</evidence>
<keyword evidence="10" id="KW-1185">Reference proteome</keyword>
<keyword evidence="3" id="KW-0949">S-adenosyl-L-methionine</keyword>
<comment type="cofactor">
    <cofactor evidence="1">
        <name>[4Fe-4S] cluster</name>
        <dbReference type="ChEBI" id="CHEBI:49883"/>
    </cofactor>
</comment>
<dbReference type="PANTHER" id="PTHR11228:SF7">
    <property type="entry name" value="PQQA PEPTIDE CYCLASE"/>
    <property type="match status" value="1"/>
</dbReference>
<proteinExistence type="predicted"/>
<keyword evidence="6" id="KW-0411">Iron-sulfur</keyword>
<dbReference type="CDD" id="cd21126">
    <property type="entry name" value="SPASM_rSAM"/>
    <property type="match status" value="1"/>
</dbReference>
<evidence type="ECO:0000259" key="7">
    <source>
        <dbReference type="Pfam" id="PF04055"/>
    </source>
</evidence>
<dbReference type="EMBL" id="JAERRB010000006">
    <property type="protein sequence ID" value="MBL0743343.1"/>
    <property type="molecule type" value="Genomic_DNA"/>
</dbReference>
<evidence type="ECO:0000256" key="5">
    <source>
        <dbReference type="ARBA" id="ARBA00023004"/>
    </source>
</evidence>
<evidence type="ECO:0000256" key="4">
    <source>
        <dbReference type="ARBA" id="ARBA00022723"/>
    </source>
</evidence>
<dbReference type="NCBIfam" id="TIGR04085">
    <property type="entry name" value="rSAM_more_4Fe4S"/>
    <property type="match status" value="1"/>
</dbReference>
<evidence type="ECO:0000256" key="6">
    <source>
        <dbReference type="ARBA" id="ARBA00023014"/>
    </source>
</evidence>
<organism evidence="9 10">
    <name type="scientific">Chryseolinea lacunae</name>
    <dbReference type="NCBI Taxonomy" id="2801331"/>
    <lineage>
        <taxon>Bacteria</taxon>
        <taxon>Pseudomonadati</taxon>
        <taxon>Bacteroidota</taxon>
        <taxon>Cytophagia</taxon>
        <taxon>Cytophagales</taxon>
        <taxon>Fulvivirgaceae</taxon>
        <taxon>Chryseolinea</taxon>
    </lineage>
</organism>
<dbReference type="SFLD" id="SFLDG01067">
    <property type="entry name" value="SPASM/twitch_domain_containing"/>
    <property type="match status" value="1"/>
</dbReference>
<dbReference type="Gene3D" id="3.20.20.70">
    <property type="entry name" value="Aldolase class I"/>
    <property type="match status" value="1"/>
</dbReference>
<dbReference type="Pfam" id="PF04055">
    <property type="entry name" value="Radical_SAM"/>
    <property type="match status" value="1"/>
</dbReference>
<dbReference type="InterPro" id="IPR007197">
    <property type="entry name" value="rSAM"/>
</dbReference>